<dbReference type="AlphaFoldDB" id="A0A433QGV7"/>
<organism evidence="1 2">
    <name type="scientific">Jimgerdemannia flammicorona</name>
    <dbReference type="NCBI Taxonomy" id="994334"/>
    <lineage>
        <taxon>Eukaryota</taxon>
        <taxon>Fungi</taxon>
        <taxon>Fungi incertae sedis</taxon>
        <taxon>Mucoromycota</taxon>
        <taxon>Mucoromycotina</taxon>
        <taxon>Endogonomycetes</taxon>
        <taxon>Endogonales</taxon>
        <taxon>Endogonaceae</taxon>
        <taxon>Jimgerdemannia</taxon>
    </lineage>
</organism>
<reference evidence="1 2" key="1">
    <citation type="journal article" date="2018" name="New Phytol.">
        <title>Phylogenomics of Endogonaceae and evolution of mycorrhizas within Mucoromycota.</title>
        <authorList>
            <person name="Chang Y."/>
            <person name="Desiro A."/>
            <person name="Na H."/>
            <person name="Sandor L."/>
            <person name="Lipzen A."/>
            <person name="Clum A."/>
            <person name="Barry K."/>
            <person name="Grigoriev I.V."/>
            <person name="Martin F.M."/>
            <person name="Stajich J.E."/>
            <person name="Smith M.E."/>
            <person name="Bonito G."/>
            <person name="Spatafora J.W."/>
        </authorList>
    </citation>
    <scope>NUCLEOTIDE SEQUENCE [LARGE SCALE GENOMIC DNA]</scope>
    <source>
        <strain evidence="1 2">AD002</strain>
    </source>
</reference>
<comment type="caution">
    <text evidence="1">The sequence shown here is derived from an EMBL/GenBank/DDBJ whole genome shotgun (WGS) entry which is preliminary data.</text>
</comment>
<keyword evidence="2" id="KW-1185">Reference proteome</keyword>
<evidence type="ECO:0000313" key="2">
    <source>
        <dbReference type="Proteomes" id="UP000274822"/>
    </source>
</evidence>
<sequence length="95" mass="10525">MTLVLPDPSPGPWSLVPGVSPPSFTCFYFHHRPWPCWIAKPEVPICVHVLHDKSLLRVKVLQMSGVGTLDFLLCIPAIVANSSRCLQTLIPINHS</sequence>
<evidence type="ECO:0000313" key="1">
    <source>
        <dbReference type="EMBL" id="RUS28974.1"/>
    </source>
</evidence>
<protein>
    <submittedName>
        <fullName evidence="1">Uncharacterized protein</fullName>
    </submittedName>
</protein>
<dbReference type="EMBL" id="RBNJ01005833">
    <property type="protein sequence ID" value="RUS28974.1"/>
    <property type="molecule type" value="Genomic_DNA"/>
</dbReference>
<accession>A0A433QGV7</accession>
<dbReference type="Proteomes" id="UP000274822">
    <property type="component" value="Unassembled WGS sequence"/>
</dbReference>
<name>A0A433QGV7_9FUNG</name>
<proteinExistence type="predicted"/>
<gene>
    <name evidence="1" type="ORF">BC938DRAFT_481217</name>
</gene>